<feature type="domain" description="Dihydroneopterin aldolase/epimerase" evidence="2">
    <location>
        <begin position="6"/>
        <end position="116"/>
    </location>
</feature>
<dbReference type="Gene3D" id="3.30.1130.10">
    <property type="match status" value="1"/>
</dbReference>
<reference evidence="3 4" key="1">
    <citation type="submission" date="2019-03" db="EMBL/GenBank/DDBJ databases">
        <title>Genomic Encyclopedia of Archaeal and Bacterial Type Strains, Phase II (KMG-II): from individual species to whole genera.</title>
        <authorList>
            <person name="Goeker M."/>
        </authorList>
    </citation>
    <scope>NUCLEOTIDE SEQUENCE [LARGE SCALE GENOMIC DNA]</scope>
    <source>
        <strain evidence="3 4">DSM 19034</strain>
    </source>
</reference>
<organism evidence="3 4">
    <name type="scientific">Pedobacter duraquae</name>
    <dbReference type="NCBI Taxonomy" id="425511"/>
    <lineage>
        <taxon>Bacteria</taxon>
        <taxon>Pseudomonadati</taxon>
        <taxon>Bacteroidota</taxon>
        <taxon>Sphingobacteriia</taxon>
        <taxon>Sphingobacteriales</taxon>
        <taxon>Sphingobacteriaceae</taxon>
        <taxon>Pedobacter</taxon>
    </lineage>
</organism>
<dbReference type="RefSeq" id="WP_133557911.1">
    <property type="nucleotide sequence ID" value="NZ_SNWM01000004.1"/>
</dbReference>
<dbReference type="SUPFAM" id="SSF55620">
    <property type="entry name" value="Tetrahydrobiopterin biosynthesis enzymes-like"/>
    <property type="match status" value="1"/>
</dbReference>
<dbReference type="AlphaFoldDB" id="A0A4R6IFZ7"/>
<dbReference type="GO" id="GO:0004150">
    <property type="term" value="F:dihydroneopterin aldolase activity"/>
    <property type="evidence" value="ECO:0007669"/>
    <property type="project" value="UniProtKB-UniRule"/>
</dbReference>
<proteinExistence type="inferred from homology"/>
<name>A0A4R6IFZ7_9SPHI</name>
<dbReference type="SMART" id="SM00905">
    <property type="entry name" value="FolB"/>
    <property type="match status" value="1"/>
</dbReference>
<keyword evidence="1" id="KW-0289">Folate biosynthesis</keyword>
<dbReference type="EC" id="4.1.2.25" evidence="1"/>
<dbReference type="OrthoDB" id="9803748at2"/>
<keyword evidence="4" id="KW-1185">Reference proteome</keyword>
<dbReference type="NCBIfam" id="TIGR00525">
    <property type="entry name" value="folB"/>
    <property type="match status" value="1"/>
</dbReference>
<gene>
    <name evidence="3" type="ORF">CLV32_3611</name>
</gene>
<comment type="function">
    <text evidence="1">Catalyzes the conversion of 7,8-dihydroneopterin to 6-hydroxymethyl-7,8-dihydropterin.</text>
</comment>
<evidence type="ECO:0000256" key="1">
    <source>
        <dbReference type="RuleBase" id="RU362079"/>
    </source>
</evidence>
<evidence type="ECO:0000313" key="3">
    <source>
        <dbReference type="EMBL" id="TDO20974.1"/>
    </source>
</evidence>
<dbReference type="GO" id="GO:0046654">
    <property type="term" value="P:tetrahydrofolate biosynthetic process"/>
    <property type="evidence" value="ECO:0007669"/>
    <property type="project" value="UniProtKB-UniRule"/>
</dbReference>
<dbReference type="NCBIfam" id="TIGR00526">
    <property type="entry name" value="folB_dom"/>
    <property type="match status" value="1"/>
</dbReference>
<comment type="similarity">
    <text evidence="1">Belongs to the DHNA family.</text>
</comment>
<comment type="catalytic activity">
    <reaction evidence="1">
        <text>7,8-dihydroneopterin = 6-hydroxymethyl-7,8-dihydropterin + glycolaldehyde</text>
        <dbReference type="Rhea" id="RHEA:10540"/>
        <dbReference type="ChEBI" id="CHEBI:17001"/>
        <dbReference type="ChEBI" id="CHEBI:17071"/>
        <dbReference type="ChEBI" id="CHEBI:44841"/>
        <dbReference type="EC" id="4.1.2.25"/>
    </reaction>
</comment>
<dbReference type="Pfam" id="PF02152">
    <property type="entry name" value="FolB"/>
    <property type="match status" value="1"/>
</dbReference>
<comment type="caution">
    <text evidence="3">The sequence shown here is derived from an EMBL/GenBank/DDBJ whole genome shotgun (WGS) entry which is preliminary data.</text>
</comment>
<dbReference type="EMBL" id="SNWM01000004">
    <property type="protein sequence ID" value="TDO20974.1"/>
    <property type="molecule type" value="Genomic_DNA"/>
</dbReference>
<evidence type="ECO:0000259" key="2">
    <source>
        <dbReference type="SMART" id="SM00905"/>
    </source>
</evidence>
<sequence length="119" mass="13657">MLIQTVALKDVSVFAYHGYYPEEQVLGRRFLVSISVTFQHIGDTENLQHTVNYEVLNTILLGEMENTQQLLETVVKNILDRVLTTYDFLITATVGIKKMFPPMPGEIHHSFVELNYTKP</sequence>
<dbReference type="InterPro" id="IPR043133">
    <property type="entry name" value="GTP-CH-I_C/QueF"/>
</dbReference>
<dbReference type="Proteomes" id="UP000295499">
    <property type="component" value="Unassembled WGS sequence"/>
</dbReference>
<evidence type="ECO:0000313" key="4">
    <source>
        <dbReference type="Proteomes" id="UP000295499"/>
    </source>
</evidence>
<protein>
    <recommendedName>
        <fullName evidence="1">7,8-dihydroneopterin aldolase</fullName>
        <ecNumber evidence="1">4.1.2.25</ecNumber>
    </recommendedName>
</protein>
<dbReference type="InterPro" id="IPR006156">
    <property type="entry name" value="Dihydroneopterin_aldolase"/>
</dbReference>
<dbReference type="UniPathway" id="UPA00077">
    <property type="reaction ID" value="UER00154"/>
</dbReference>
<comment type="pathway">
    <text evidence="1">Cofactor biosynthesis; tetrahydrofolate biosynthesis; 2-amino-4-hydroxy-6-hydroxymethyl-7,8-dihydropteridine diphosphate from 7,8-dihydroneopterin triphosphate: step 3/4.</text>
</comment>
<dbReference type="InterPro" id="IPR006157">
    <property type="entry name" value="FolB_dom"/>
</dbReference>
<keyword evidence="1" id="KW-0456">Lyase</keyword>
<dbReference type="GO" id="GO:0046656">
    <property type="term" value="P:folic acid biosynthetic process"/>
    <property type="evidence" value="ECO:0007669"/>
    <property type="project" value="UniProtKB-UniRule"/>
</dbReference>
<accession>A0A4R6IFZ7</accession>